<feature type="transmembrane region" description="Helical" evidence="6">
    <location>
        <begin position="53"/>
        <end position="74"/>
    </location>
</feature>
<feature type="transmembrane region" description="Helical" evidence="6">
    <location>
        <begin position="284"/>
        <end position="302"/>
    </location>
</feature>
<dbReference type="Gene3D" id="1.20.1250.20">
    <property type="entry name" value="MFS general substrate transporter like domains"/>
    <property type="match status" value="1"/>
</dbReference>
<feature type="transmembrane region" description="Helical" evidence="6">
    <location>
        <begin position="252"/>
        <end position="272"/>
    </location>
</feature>
<comment type="subcellular location">
    <subcellularLocation>
        <location evidence="1">Cell membrane</location>
        <topology evidence="1">Multi-pass membrane protein</topology>
    </subcellularLocation>
</comment>
<reference evidence="8 9" key="1">
    <citation type="submission" date="2023-07" db="EMBL/GenBank/DDBJ databases">
        <title>Genomic Encyclopedia of Type Strains, Phase IV (KMG-IV): sequencing the most valuable type-strain genomes for metagenomic binning, comparative biology and taxonomic classification.</title>
        <authorList>
            <person name="Goeker M."/>
        </authorList>
    </citation>
    <scope>NUCLEOTIDE SEQUENCE [LARGE SCALE GENOMIC DNA]</scope>
    <source>
        <strain evidence="8 9">DSM 22170</strain>
    </source>
</reference>
<dbReference type="EMBL" id="JAVDQH010000010">
    <property type="protein sequence ID" value="MDR6244788.1"/>
    <property type="molecule type" value="Genomic_DNA"/>
</dbReference>
<evidence type="ECO:0000256" key="4">
    <source>
        <dbReference type="ARBA" id="ARBA00022989"/>
    </source>
</evidence>
<keyword evidence="2" id="KW-0813">Transport</keyword>
<evidence type="ECO:0000313" key="8">
    <source>
        <dbReference type="EMBL" id="MDR6244788.1"/>
    </source>
</evidence>
<evidence type="ECO:0000256" key="3">
    <source>
        <dbReference type="ARBA" id="ARBA00022692"/>
    </source>
</evidence>
<dbReference type="PANTHER" id="PTHR23523:SF2">
    <property type="entry name" value="2-NITROIMIDAZOLE TRANSPORTER"/>
    <property type="match status" value="1"/>
</dbReference>
<protein>
    <submittedName>
        <fullName evidence="8">CP family cyanate transporter-like MFS transporter</fullName>
    </submittedName>
</protein>
<accession>A0ABU1IZV5</accession>
<feature type="transmembrane region" description="Helical" evidence="6">
    <location>
        <begin position="374"/>
        <end position="393"/>
    </location>
</feature>
<feature type="transmembrane region" description="Helical" evidence="6">
    <location>
        <begin position="308"/>
        <end position="332"/>
    </location>
</feature>
<gene>
    <name evidence="8" type="ORF">JOC58_002685</name>
</gene>
<feature type="transmembrane region" description="Helical" evidence="6">
    <location>
        <begin position="86"/>
        <end position="102"/>
    </location>
</feature>
<evidence type="ECO:0000313" key="9">
    <source>
        <dbReference type="Proteomes" id="UP001185028"/>
    </source>
</evidence>
<name>A0ABU1IZV5_9BACL</name>
<dbReference type="PANTHER" id="PTHR23523">
    <property type="match status" value="1"/>
</dbReference>
<feature type="transmembrane region" description="Helical" evidence="6">
    <location>
        <begin position="352"/>
        <end position="368"/>
    </location>
</feature>
<proteinExistence type="predicted"/>
<sequence>MNRTLQPAGMSTPLRNPAFLLFCILFVSFNMRSPITGLSPLLDLIRGDFPISNTMAGFLTTIPLLAFALLSPFVAKLAGSYGMEKIIFFSLIVLVIGGWLRPFGGLTLLILGTFLTGLAIAVVNVILPGLIKREFPHRIGIMTSIYSICTNVFAALASAVSLPLAMNGGLGWKGSILTWTVLGTAALLFWTTQLRHNRVARLAKRTQRAGESVWRSPLAWKITFFMGMQSLIFYVSIAWLPDILQQQGLTRLQAGYMLSLMQFSMLPFNFLVPILAARLATQRLLVLVTVALYLLGLAGLIFGGGHIVLVAICLILIGIAGAASFSLSMMFFNLRTRTPEQATEVSGMAQSIGYLLAACGPTLFGILHDVSNSWTIPLLLLVVAAASLLYTGLGAGSPGYIYPATSKDNEIQVK</sequence>
<dbReference type="InterPro" id="IPR011701">
    <property type="entry name" value="MFS"/>
</dbReference>
<feature type="domain" description="Major facilitator superfamily (MFS) profile" evidence="7">
    <location>
        <begin position="18"/>
        <end position="399"/>
    </location>
</feature>
<feature type="transmembrane region" description="Helical" evidence="6">
    <location>
        <begin position="139"/>
        <end position="164"/>
    </location>
</feature>
<dbReference type="CDD" id="cd17339">
    <property type="entry name" value="MFS_NIMT_CynX_like"/>
    <property type="match status" value="1"/>
</dbReference>
<dbReference type="PROSITE" id="PS50850">
    <property type="entry name" value="MFS"/>
    <property type="match status" value="1"/>
</dbReference>
<dbReference type="RefSeq" id="WP_229685628.1">
    <property type="nucleotide sequence ID" value="NZ_BMMB01000002.1"/>
</dbReference>
<feature type="transmembrane region" description="Helical" evidence="6">
    <location>
        <begin position="218"/>
        <end position="240"/>
    </location>
</feature>
<dbReference type="Proteomes" id="UP001185028">
    <property type="component" value="Unassembled WGS sequence"/>
</dbReference>
<keyword evidence="3 6" id="KW-0812">Transmembrane</keyword>
<dbReference type="InterPro" id="IPR020846">
    <property type="entry name" value="MFS_dom"/>
</dbReference>
<dbReference type="Pfam" id="PF07690">
    <property type="entry name" value="MFS_1"/>
    <property type="match status" value="1"/>
</dbReference>
<keyword evidence="9" id="KW-1185">Reference proteome</keyword>
<dbReference type="SUPFAM" id="SSF103473">
    <property type="entry name" value="MFS general substrate transporter"/>
    <property type="match status" value="1"/>
</dbReference>
<dbReference type="InterPro" id="IPR036259">
    <property type="entry name" value="MFS_trans_sf"/>
</dbReference>
<evidence type="ECO:0000256" key="6">
    <source>
        <dbReference type="SAM" id="Phobius"/>
    </source>
</evidence>
<comment type="caution">
    <text evidence="8">The sequence shown here is derived from an EMBL/GenBank/DDBJ whole genome shotgun (WGS) entry which is preliminary data.</text>
</comment>
<feature type="transmembrane region" description="Helical" evidence="6">
    <location>
        <begin position="176"/>
        <end position="197"/>
    </location>
</feature>
<evidence type="ECO:0000259" key="7">
    <source>
        <dbReference type="PROSITE" id="PS50850"/>
    </source>
</evidence>
<evidence type="ECO:0000256" key="5">
    <source>
        <dbReference type="ARBA" id="ARBA00023136"/>
    </source>
</evidence>
<keyword evidence="4 6" id="KW-1133">Transmembrane helix</keyword>
<dbReference type="InterPro" id="IPR052524">
    <property type="entry name" value="MFS_Cyanate_Porter"/>
</dbReference>
<keyword evidence="5 6" id="KW-0472">Membrane</keyword>
<feature type="transmembrane region" description="Helical" evidence="6">
    <location>
        <begin position="108"/>
        <end position="127"/>
    </location>
</feature>
<evidence type="ECO:0000256" key="1">
    <source>
        <dbReference type="ARBA" id="ARBA00004651"/>
    </source>
</evidence>
<evidence type="ECO:0000256" key="2">
    <source>
        <dbReference type="ARBA" id="ARBA00022448"/>
    </source>
</evidence>
<organism evidence="8 9">
    <name type="scientific">Paenibacillus hunanensis</name>
    <dbReference type="NCBI Taxonomy" id="539262"/>
    <lineage>
        <taxon>Bacteria</taxon>
        <taxon>Bacillati</taxon>
        <taxon>Bacillota</taxon>
        <taxon>Bacilli</taxon>
        <taxon>Bacillales</taxon>
        <taxon>Paenibacillaceae</taxon>
        <taxon>Paenibacillus</taxon>
    </lineage>
</organism>